<dbReference type="InterPro" id="IPR006037">
    <property type="entry name" value="RCK_C"/>
</dbReference>
<comment type="subcellular location">
    <subcellularLocation>
        <location evidence="1">Cell membrane</location>
        <topology evidence="1">Multi-pass membrane protein</topology>
    </subcellularLocation>
</comment>
<dbReference type="EMBL" id="AP023213">
    <property type="protein sequence ID" value="BCG46023.1"/>
    <property type="molecule type" value="Genomic_DNA"/>
</dbReference>
<protein>
    <recommendedName>
        <fullName evidence="9">RCK C-terminal domain-containing protein</fullName>
    </recommendedName>
</protein>
<evidence type="ECO:0000256" key="4">
    <source>
        <dbReference type="ARBA" id="ARBA00022475"/>
    </source>
</evidence>
<feature type="transmembrane region" description="Helical" evidence="8">
    <location>
        <begin position="87"/>
        <end position="107"/>
    </location>
</feature>
<reference evidence="10 11" key="1">
    <citation type="submission" date="2020-06" db="EMBL/GenBank/DDBJ databases">
        <title>Interaction of electrochemicaly active bacteria, Geobacter bremensis R4 on different carbon anode.</title>
        <authorList>
            <person name="Meng L."/>
            <person name="Yoshida N."/>
        </authorList>
    </citation>
    <scope>NUCLEOTIDE SEQUENCE [LARGE SCALE GENOMIC DNA]</scope>
    <source>
        <strain evidence="10 11">R4</strain>
    </source>
</reference>
<dbReference type="Pfam" id="PF06826">
    <property type="entry name" value="Asp-Al_Ex"/>
    <property type="match status" value="2"/>
</dbReference>
<dbReference type="NCBIfam" id="TIGR01625">
    <property type="entry name" value="YidE_YbjL_dupl"/>
    <property type="match status" value="1"/>
</dbReference>
<evidence type="ECO:0000259" key="9">
    <source>
        <dbReference type="PROSITE" id="PS51202"/>
    </source>
</evidence>
<dbReference type="GO" id="GO:0006813">
    <property type="term" value="P:potassium ion transport"/>
    <property type="evidence" value="ECO:0007669"/>
    <property type="project" value="InterPro"/>
</dbReference>
<accession>A0A6S6LWJ8</accession>
<keyword evidence="3" id="KW-0813">Transport</keyword>
<organism evidence="10 11">
    <name type="scientific">Citrifermentans bremense</name>
    <dbReference type="NCBI Taxonomy" id="60035"/>
    <lineage>
        <taxon>Bacteria</taxon>
        <taxon>Pseudomonadati</taxon>
        <taxon>Thermodesulfobacteriota</taxon>
        <taxon>Desulfuromonadia</taxon>
        <taxon>Geobacterales</taxon>
        <taxon>Geobacteraceae</taxon>
        <taxon>Citrifermentans</taxon>
    </lineage>
</organism>
<dbReference type="Pfam" id="PF02080">
    <property type="entry name" value="TrkA_C"/>
    <property type="match status" value="1"/>
</dbReference>
<evidence type="ECO:0000256" key="3">
    <source>
        <dbReference type="ARBA" id="ARBA00022448"/>
    </source>
</evidence>
<dbReference type="AlphaFoldDB" id="A0A6S6LWJ8"/>
<sequence>MLNNPLLLVCLAIGCGAMLGRVALRNVSLGVAGVLFAGVIWGYLEPGVKPPDALATFGLALFVYAIGLSSSDFLVDLCSHGGWRSLFIPPAAIGAAFFAALVLSRLLGIAPATASGVFAGALTNTPSLAAATTVLGPRGAEATLGYALAYPLGVLIPIVILAVPLRRETRQKPDSLVNAAVLAQHVHEPGESIQGLLERLSLSVRFARCVRDGVQFAISGSSVIRNGDVVTVVGPSRDVCDAVGKLGLECDQSVLNDRSQLDYRRIFVSNPEVYGKTLRELRLFRNYEGIVTRVRRGDRDFIPNAETKVLPGDRLRVIAPREHLSAISEFLGDSYHDASEFDVLTFGLGLAMGIALGAVDVVLPFGLGTFEIGPVAGCLFVALALGTLGRTGTLTWHLPYGASMALRQLGLVMFLACAGIKAGNLLHTAPLSPAPVLLGALTTTVACLVTVILSRALSAPSWPLTGGILAGVQTQPAVLGFAVGRCGNERVEGGYAEAYPLSMLLKIVLVQVLLLVMK</sequence>
<keyword evidence="4" id="KW-1003">Cell membrane</keyword>
<dbReference type="Proteomes" id="UP000515472">
    <property type="component" value="Chromosome"/>
</dbReference>
<gene>
    <name evidence="10" type="ORF">GEOBRER4_n0801</name>
</gene>
<feature type="transmembrane region" description="Helical" evidence="8">
    <location>
        <begin position="436"/>
        <end position="457"/>
    </location>
</feature>
<keyword evidence="11" id="KW-1185">Reference proteome</keyword>
<evidence type="ECO:0000256" key="2">
    <source>
        <dbReference type="ARBA" id="ARBA00009854"/>
    </source>
</evidence>
<evidence type="ECO:0000313" key="11">
    <source>
        <dbReference type="Proteomes" id="UP000515472"/>
    </source>
</evidence>
<feature type="transmembrane region" description="Helical" evidence="8">
    <location>
        <begin position="498"/>
        <end position="517"/>
    </location>
</feature>
<dbReference type="PANTHER" id="PTHR30445">
    <property type="entry name" value="K(+)_H(+) ANTIPORTER SUBUNIT KHTT"/>
    <property type="match status" value="1"/>
</dbReference>
<evidence type="ECO:0000256" key="5">
    <source>
        <dbReference type="ARBA" id="ARBA00022692"/>
    </source>
</evidence>
<comment type="similarity">
    <text evidence="2">Belongs to the AAE transporter (TC 2.A.81) family.</text>
</comment>
<feature type="transmembrane region" description="Helical" evidence="8">
    <location>
        <begin position="144"/>
        <end position="165"/>
    </location>
</feature>
<dbReference type="PANTHER" id="PTHR30445:SF3">
    <property type="entry name" value="TRANSPORT PROTEIN YIDE-RELATED"/>
    <property type="match status" value="1"/>
</dbReference>
<dbReference type="SUPFAM" id="SSF116726">
    <property type="entry name" value="TrkA C-terminal domain-like"/>
    <property type="match status" value="1"/>
</dbReference>
<dbReference type="InterPro" id="IPR050144">
    <property type="entry name" value="AAE_transporter"/>
</dbReference>
<feature type="transmembrane region" description="Helical" evidence="8">
    <location>
        <begin position="53"/>
        <end position="75"/>
    </location>
</feature>
<feature type="transmembrane region" description="Helical" evidence="8">
    <location>
        <begin position="343"/>
        <end position="366"/>
    </location>
</feature>
<evidence type="ECO:0000256" key="6">
    <source>
        <dbReference type="ARBA" id="ARBA00022989"/>
    </source>
</evidence>
<feature type="transmembrane region" description="Helical" evidence="8">
    <location>
        <begin position="409"/>
        <end position="430"/>
    </location>
</feature>
<dbReference type="InterPro" id="IPR006512">
    <property type="entry name" value="YidE_YbjL"/>
</dbReference>
<evidence type="ECO:0000256" key="7">
    <source>
        <dbReference type="ARBA" id="ARBA00023136"/>
    </source>
</evidence>
<evidence type="ECO:0000256" key="8">
    <source>
        <dbReference type="SAM" id="Phobius"/>
    </source>
</evidence>
<dbReference type="InterPro" id="IPR036721">
    <property type="entry name" value="RCK_C_sf"/>
</dbReference>
<keyword evidence="7 8" id="KW-0472">Membrane</keyword>
<feature type="domain" description="RCK C-terminal" evidence="9">
    <location>
        <begin position="249"/>
        <end position="333"/>
    </location>
</feature>
<keyword evidence="6 8" id="KW-1133">Transmembrane helix</keyword>
<keyword evidence="5 8" id="KW-0812">Transmembrane</keyword>
<dbReference type="Gene3D" id="3.30.70.1450">
    <property type="entry name" value="Regulator of K+ conductance, C-terminal domain"/>
    <property type="match status" value="1"/>
</dbReference>
<proteinExistence type="inferred from homology"/>
<dbReference type="PROSITE" id="PS51202">
    <property type="entry name" value="RCK_C"/>
    <property type="match status" value="1"/>
</dbReference>
<dbReference type="GO" id="GO:0005886">
    <property type="term" value="C:plasma membrane"/>
    <property type="evidence" value="ECO:0007669"/>
    <property type="project" value="UniProtKB-SubCell"/>
</dbReference>
<name>A0A6S6LWJ8_9BACT</name>
<dbReference type="KEGG" id="gbn:GEOBRER4_07730"/>
<feature type="transmembrane region" description="Helical" evidence="8">
    <location>
        <begin position="464"/>
        <end position="483"/>
    </location>
</feature>
<dbReference type="RefSeq" id="WP_185244310.1">
    <property type="nucleotide sequence ID" value="NZ_AP023213.1"/>
</dbReference>
<feature type="transmembrane region" description="Helical" evidence="8">
    <location>
        <begin position="372"/>
        <end position="389"/>
    </location>
</feature>
<dbReference type="GO" id="GO:0008324">
    <property type="term" value="F:monoatomic cation transmembrane transporter activity"/>
    <property type="evidence" value="ECO:0007669"/>
    <property type="project" value="InterPro"/>
</dbReference>
<evidence type="ECO:0000256" key="1">
    <source>
        <dbReference type="ARBA" id="ARBA00004651"/>
    </source>
</evidence>
<evidence type="ECO:0000313" key="10">
    <source>
        <dbReference type="EMBL" id="BCG46023.1"/>
    </source>
</evidence>